<evidence type="ECO:0000313" key="2">
    <source>
        <dbReference type="Proteomes" id="UP001176941"/>
    </source>
</evidence>
<dbReference type="Proteomes" id="UP001176941">
    <property type="component" value="Chromosome 1"/>
</dbReference>
<evidence type="ECO:0000313" key="1">
    <source>
        <dbReference type="EMBL" id="CAI9151995.1"/>
    </source>
</evidence>
<proteinExistence type="predicted"/>
<accession>A0ABN8XRK7</accession>
<reference evidence="1" key="1">
    <citation type="submission" date="2023-04" db="EMBL/GenBank/DDBJ databases">
        <authorList>
            <consortium name="ELIXIR-Norway"/>
        </authorList>
    </citation>
    <scope>NUCLEOTIDE SEQUENCE [LARGE SCALE GENOMIC DNA]</scope>
</reference>
<organism evidence="1 2">
    <name type="scientific">Rangifer tarandus platyrhynchus</name>
    <name type="common">Svalbard reindeer</name>
    <dbReference type="NCBI Taxonomy" id="3082113"/>
    <lineage>
        <taxon>Eukaryota</taxon>
        <taxon>Metazoa</taxon>
        <taxon>Chordata</taxon>
        <taxon>Craniata</taxon>
        <taxon>Vertebrata</taxon>
        <taxon>Euteleostomi</taxon>
        <taxon>Mammalia</taxon>
        <taxon>Eutheria</taxon>
        <taxon>Laurasiatheria</taxon>
        <taxon>Artiodactyla</taxon>
        <taxon>Ruminantia</taxon>
        <taxon>Pecora</taxon>
        <taxon>Cervidae</taxon>
        <taxon>Odocoileinae</taxon>
        <taxon>Rangifer</taxon>
    </lineage>
</organism>
<protein>
    <recommendedName>
        <fullName evidence="3">Secreted protein</fullName>
    </recommendedName>
</protein>
<keyword evidence="2" id="KW-1185">Reference proteome</keyword>
<dbReference type="EMBL" id="OX459937">
    <property type="protein sequence ID" value="CAI9151995.1"/>
    <property type="molecule type" value="Genomic_DNA"/>
</dbReference>
<sequence length="92" mass="9571">MARVTRPLPPATFRPLLCECVCSALSLQATSGPGPFATLTPSRPRAANPVRSAGSPEGFCPVPGRSVQGADLQAKALQMSAERPPERASRTA</sequence>
<evidence type="ECO:0008006" key="3">
    <source>
        <dbReference type="Google" id="ProtNLM"/>
    </source>
</evidence>
<gene>
    <name evidence="1" type="ORF">MRATA1EN1_LOCUS957</name>
</gene>
<name>A0ABN8XRK7_RANTA</name>